<feature type="region of interest" description="Disordered" evidence="3">
    <location>
        <begin position="141"/>
        <end position="201"/>
    </location>
</feature>
<evidence type="ECO:0008006" key="6">
    <source>
        <dbReference type="Google" id="ProtNLM"/>
    </source>
</evidence>
<evidence type="ECO:0000313" key="5">
    <source>
        <dbReference type="Proteomes" id="UP000054196"/>
    </source>
</evidence>
<evidence type="ECO:0000313" key="4">
    <source>
        <dbReference type="EMBL" id="EIN04312.1"/>
    </source>
</evidence>
<dbReference type="KEGG" id="psq:PUNSTDRAFT_108435"/>
<organism evidence="4 5">
    <name type="scientific">Punctularia strigosozonata (strain HHB-11173)</name>
    <name type="common">White-rot fungus</name>
    <dbReference type="NCBI Taxonomy" id="741275"/>
    <lineage>
        <taxon>Eukaryota</taxon>
        <taxon>Fungi</taxon>
        <taxon>Dikarya</taxon>
        <taxon>Basidiomycota</taxon>
        <taxon>Agaricomycotina</taxon>
        <taxon>Agaricomycetes</taxon>
        <taxon>Corticiales</taxon>
        <taxon>Punctulariaceae</taxon>
        <taxon>Punctularia</taxon>
    </lineage>
</organism>
<dbReference type="EMBL" id="JH687555">
    <property type="protein sequence ID" value="EIN04312.1"/>
    <property type="molecule type" value="Genomic_DNA"/>
</dbReference>
<dbReference type="GeneID" id="18876165"/>
<dbReference type="GO" id="GO:0006364">
    <property type="term" value="P:rRNA processing"/>
    <property type="evidence" value="ECO:0007669"/>
    <property type="project" value="UniProtKB-KW"/>
</dbReference>
<gene>
    <name evidence="4" type="ORF">PUNSTDRAFT_108435</name>
</gene>
<comment type="similarity">
    <text evidence="1">Belongs to the TSR2 family.</text>
</comment>
<evidence type="ECO:0000256" key="3">
    <source>
        <dbReference type="SAM" id="MobiDB-lite"/>
    </source>
</evidence>
<keyword evidence="5" id="KW-1185">Reference proteome</keyword>
<dbReference type="OrthoDB" id="263560at2759"/>
<dbReference type="PANTHER" id="PTHR21250">
    <property type="entry name" value="PRE-RRNA-PROCESSING PROTEIN TSR2 HOMOLOG"/>
    <property type="match status" value="1"/>
</dbReference>
<name>R7S3E3_PUNST</name>
<dbReference type="AlphaFoldDB" id="R7S3E3"/>
<keyword evidence="2" id="KW-0698">rRNA processing</keyword>
<dbReference type="InterPro" id="IPR019398">
    <property type="entry name" value="Pre-rRNA_process_TSR2"/>
</dbReference>
<dbReference type="OMA" id="QSNWGGP"/>
<evidence type="ECO:0000256" key="1">
    <source>
        <dbReference type="ARBA" id="ARBA00006524"/>
    </source>
</evidence>
<dbReference type="Proteomes" id="UP000054196">
    <property type="component" value="Unassembled WGS sequence"/>
</dbReference>
<accession>R7S3E3</accession>
<feature type="compositionally biased region" description="Acidic residues" evidence="3">
    <location>
        <begin position="147"/>
        <end position="166"/>
    </location>
</feature>
<dbReference type="eggNOG" id="KOG4032">
    <property type="taxonomic scope" value="Eukaryota"/>
</dbReference>
<dbReference type="RefSeq" id="XP_007388455.1">
    <property type="nucleotide sequence ID" value="XM_007388393.1"/>
</dbReference>
<dbReference type="Pfam" id="PF10273">
    <property type="entry name" value="WGG"/>
    <property type="match status" value="1"/>
</dbReference>
<evidence type="ECO:0000256" key="2">
    <source>
        <dbReference type="ARBA" id="ARBA00022552"/>
    </source>
</evidence>
<reference evidence="5" key="1">
    <citation type="journal article" date="2012" name="Science">
        <title>The Paleozoic origin of enzymatic lignin decomposition reconstructed from 31 fungal genomes.</title>
        <authorList>
            <person name="Floudas D."/>
            <person name="Binder M."/>
            <person name="Riley R."/>
            <person name="Barry K."/>
            <person name="Blanchette R.A."/>
            <person name="Henrissat B."/>
            <person name="Martinez A.T."/>
            <person name="Otillar R."/>
            <person name="Spatafora J.W."/>
            <person name="Yadav J.S."/>
            <person name="Aerts A."/>
            <person name="Benoit I."/>
            <person name="Boyd A."/>
            <person name="Carlson A."/>
            <person name="Copeland A."/>
            <person name="Coutinho P.M."/>
            <person name="de Vries R.P."/>
            <person name="Ferreira P."/>
            <person name="Findley K."/>
            <person name="Foster B."/>
            <person name="Gaskell J."/>
            <person name="Glotzer D."/>
            <person name="Gorecki P."/>
            <person name="Heitman J."/>
            <person name="Hesse C."/>
            <person name="Hori C."/>
            <person name="Igarashi K."/>
            <person name="Jurgens J.A."/>
            <person name="Kallen N."/>
            <person name="Kersten P."/>
            <person name="Kohler A."/>
            <person name="Kuees U."/>
            <person name="Kumar T.K.A."/>
            <person name="Kuo A."/>
            <person name="LaButti K."/>
            <person name="Larrondo L.F."/>
            <person name="Lindquist E."/>
            <person name="Ling A."/>
            <person name="Lombard V."/>
            <person name="Lucas S."/>
            <person name="Lundell T."/>
            <person name="Martin R."/>
            <person name="McLaughlin D.J."/>
            <person name="Morgenstern I."/>
            <person name="Morin E."/>
            <person name="Murat C."/>
            <person name="Nagy L.G."/>
            <person name="Nolan M."/>
            <person name="Ohm R.A."/>
            <person name="Patyshakuliyeva A."/>
            <person name="Rokas A."/>
            <person name="Ruiz-Duenas F.J."/>
            <person name="Sabat G."/>
            <person name="Salamov A."/>
            <person name="Samejima M."/>
            <person name="Schmutz J."/>
            <person name="Slot J.C."/>
            <person name="St John F."/>
            <person name="Stenlid J."/>
            <person name="Sun H."/>
            <person name="Sun S."/>
            <person name="Syed K."/>
            <person name="Tsang A."/>
            <person name="Wiebenga A."/>
            <person name="Young D."/>
            <person name="Pisabarro A."/>
            <person name="Eastwood D.C."/>
            <person name="Martin F."/>
            <person name="Cullen D."/>
            <person name="Grigoriev I.V."/>
            <person name="Hibbett D.S."/>
        </authorList>
    </citation>
    <scope>NUCLEOTIDE SEQUENCE [LARGE SCALE GENOMIC DNA]</scope>
    <source>
        <strain evidence="5">HHB-11173 SS5</strain>
    </source>
</reference>
<protein>
    <recommendedName>
        <fullName evidence="6">Pre-rRNA-processing protein TSR2</fullName>
    </recommendedName>
</protein>
<sequence length="201" mass="22070">MASTSSATSTTTSSAAPSRSVLFARGTIARLAVWPALRVAVEQGWGGPASAEKRTWLASVLVDAFEETHPTPDAEYVTEMLLQIMEDEFDCNLEDDSVEGVARDVVKMWEDAEAGREEHIKALEQQAEKLRGRKIDVKVEDAIAEGSDWEDDEESGDEDVEMEDSDQAPTLVPAREAPTKEEPEVDEDGFTLVKSKGKGRR</sequence>
<proteinExistence type="inferred from homology"/>
<dbReference type="HOGENOM" id="CLU_074896_0_2_1"/>